<evidence type="ECO:0000256" key="1">
    <source>
        <dbReference type="SAM" id="SignalP"/>
    </source>
</evidence>
<comment type="caution">
    <text evidence="2">The sequence shown here is derived from an EMBL/GenBank/DDBJ whole genome shotgun (WGS) entry which is preliminary data.</text>
</comment>
<reference evidence="2 3" key="1">
    <citation type="submission" date="2022-10" db="EMBL/GenBank/DDBJ databases">
        <title>Draft genome sequence of Streptomyces sp. YSPA8.</title>
        <authorList>
            <person name="Moriuchi R."/>
            <person name="Dohra H."/>
            <person name="Yamamura H."/>
            <person name="Kodani S."/>
        </authorList>
    </citation>
    <scope>NUCLEOTIDE SEQUENCE [LARGE SCALE GENOMIC DNA]</scope>
    <source>
        <strain evidence="2 3">YSPA8</strain>
    </source>
</reference>
<gene>
    <name evidence="2" type="ORF">SYYSPA8_28145</name>
</gene>
<keyword evidence="1" id="KW-0732">Signal</keyword>
<dbReference type="EMBL" id="BSBI01000013">
    <property type="protein sequence ID" value="GLF98248.1"/>
    <property type="molecule type" value="Genomic_DNA"/>
</dbReference>
<organism evidence="2 3">
    <name type="scientific">Streptomyces yaizuensis</name>
    <dbReference type="NCBI Taxonomy" id="2989713"/>
    <lineage>
        <taxon>Bacteria</taxon>
        <taxon>Bacillati</taxon>
        <taxon>Actinomycetota</taxon>
        <taxon>Actinomycetes</taxon>
        <taxon>Kitasatosporales</taxon>
        <taxon>Streptomycetaceae</taxon>
        <taxon>Streptomyces</taxon>
    </lineage>
</organism>
<proteinExistence type="predicted"/>
<dbReference type="RefSeq" id="WP_323450231.1">
    <property type="nucleotide sequence ID" value="NZ_BSBI01000013.1"/>
</dbReference>
<keyword evidence="3" id="KW-1185">Reference proteome</keyword>
<dbReference type="Proteomes" id="UP001291653">
    <property type="component" value="Unassembled WGS sequence"/>
</dbReference>
<protein>
    <submittedName>
        <fullName evidence="2">Uncharacterized protein</fullName>
    </submittedName>
</protein>
<evidence type="ECO:0000313" key="2">
    <source>
        <dbReference type="EMBL" id="GLF98248.1"/>
    </source>
</evidence>
<sequence>MPRRRTVAVSLAGAAVLAALAWATHHQLTAGPVPGAAVEAMVLHDPSDDGEVAAAATALWHGTVLRRTGDRTIAGIPSVRYEVEVGRVFKGVGLAGTVVVTLTPDDRPLRDGARYIFPTVPWQDTARDGHAVLAEAQPRPADDLTAPAAGGGTVAEHWTRLTSGA</sequence>
<name>A0ABQ5P6N6_9ACTN</name>
<feature type="chain" id="PRO_5045787874" evidence="1">
    <location>
        <begin position="24"/>
        <end position="165"/>
    </location>
</feature>
<accession>A0ABQ5P6N6</accession>
<evidence type="ECO:0000313" key="3">
    <source>
        <dbReference type="Proteomes" id="UP001291653"/>
    </source>
</evidence>
<feature type="signal peptide" evidence="1">
    <location>
        <begin position="1"/>
        <end position="23"/>
    </location>
</feature>